<feature type="binding site" evidence="5">
    <location>
        <position position="65"/>
    </location>
    <ligand>
        <name>a divalent metal cation</name>
        <dbReference type="ChEBI" id="CHEBI:60240"/>
        <label>1</label>
    </ligand>
</feature>
<evidence type="ECO:0000256" key="4">
    <source>
        <dbReference type="ARBA" id="ARBA00022723"/>
    </source>
</evidence>
<name>A0A9D9IB99_9SPIO</name>
<comment type="subunit">
    <text evidence="2">Homohexamer.</text>
</comment>
<evidence type="ECO:0000313" key="6">
    <source>
        <dbReference type="EMBL" id="MBO8468654.1"/>
    </source>
</evidence>
<feature type="binding site" evidence="5">
    <location>
        <position position="66"/>
    </location>
    <ligand>
        <name>a divalent metal cation</name>
        <dbReference type="ChEBI" id="CHEBI:60240"/>
        <label>1</label>
    </ligand>
</feature>
<feature type="binding site" evidence="5">
    <location>
        <position position="102"/>
    </location>
    <ligand>
        <name>a divalent metal cation</name>
        <dbReference type="ChEBI" id="CHEBI:60240"/>
        <label>1</label>
    </ligand>
</feature>
<evidence type="ECO:0000256" key="5">
    <source>
        <dbReference type="PIRSR" id="PIRSR602678-1"/>
    </source>
</evidence>
<dbReference type="PANTHER" id="PTHR13799">
    <property type="entry name" value="NGG1 INTERACTING FACTOR 3"/>
    <property type="match status" value="1"/>
</dbReference>
<evidence type="ECO:0000256" key="3">
    <source>
        <dbReference type="ARBA" id="ARBA00022112"/>
    </source>
</evidence>
<dbReference type="PANTHER" id="PTHR13799:SF14">
    <property type="entry name" value="GTP CYCLOHYDROLASE 1 TYPE 2 HOMOLOG"/>
    <property type="match status" value="1"/>
</dbReference>
<dbReference type="AlphaFoldDB" id="A0A9D9IB99"/>
<feature type="binding site" evidence="5">
    <location>
        <position position="220"/>
    </location>
    <ligand>
        <name>a divalent metal cation</name>
        <dbReference type="ChEBI" id="CHEBI:60240"/>
        <label>1</label>
    </ligand>
</feature>
<protein>
    <recommendedName>
        <fullName evidence="3">GTP cyclohydrolase 1 type 2 homolog</fullName>
    </recommendedName>
</protein>
<evidence type="ECO:0000313" key="7">
    <source>
        <dbReference type="Proteomes" id="UP000810292"/>
    </source>
</evidence>
<sequence>MFVKEYTAEIERRLAVSSFPFDISLNGVQIGAPDKELRKAAFAVDASFDTIDAAVREGADVLVVHHGLFWGSPIAITDNHYRRVKRAIDGGLTLLAVHLPLDAHPLYGNNAQMAMTLGMTSFDPFGEYKGVSVGYKGHLPFPMTIPEIARLLGFSSDTGMQVLKFGKDMIDTVGIISGAAGDDVEYAIKDDLDLFITGVVPHEVFHTVKENGMNLLAGGHYRSEVFGVKALMRMTEKEMGVPSFFIDAETGL</sequence>
<accession>A0A9D9IB99</accession>
<feature type="binding site" evidence="5">
    <location>
        <position position="224"/>
    </location>
    <ligand>
        <name>a divalent metal cation</name>
        <dbReference type="ChEBI" id="CHEBI:60240"/>
        <label>1</label>
    </ligand>
</feature>
<proteinExistence type="inferred from homology"/>
<dbReference type="Gene3D" id="3.40.1390.30">
    <property type="entry name" value="NIF3 (NGG1p interacting factor 3)-like"/>
    <property type="match status" value="2"/>
</dbReference>
<keyword evidence="4 5" id="KW-0479">Metal-binding</keyword>
<dbReference type="InterPro" id="IPR002678">
    <property type="entry name" value="DUF34/NIF3"/>
</dbReference>
<evidence type="ECO:0000256" key="1">
    <source>
        <dbReference type="ARBA" id="ARBA00006964"/>
    </source>
</evidence>
<dbReference type="SUPFAM" id="SSF102705">
    <property type="entry name" value="NIF3 (NGG1p interacting factor 3)-like"/>
    <property type="match status" value="1"/>
</dbReference>
<dbReference type="GO" id="GO:0005737">
    <property type="term" value="C:cytoplasm"/>
    <property type="evidence" value="ECO:0007669"/>
    <property type="project" value="TreeGrafter"/>
</dbReference>
<dbReference type="Proteomes" id="UP000810292">
    <property type="component" value="Unassembled WGS sequence"/>
</dbReference>
<gene>
    <name evidence="6" type="ORF">IAA72_02585</name>
</gene>
<organism evidence="6 7">
    <name type="scientific">Candidatus Ornithospirochaeta stercoravium</name>
    <dbReference type="NCBI Taxonomy" id="2840897"/>
    <lineage>
        <taxon>Bacteria</taxon>
        <taxon>Pseudomonadati</taxon>
        <taxon>Spirochaetota</taxon>
        <taxon>Spirochaetia</taxon>
        <taxon>Spirochaetales</taxon>
        <taxon>Spirochaetaceae</taxon>
        <taxon>Spirochaetaceae incertae sedis</taxon>
        <taxon>Candidatus Ornithospirochaeta</taxon>
    </lineage>
</organism>
<dbReference type="EMBL" id="JADIMF010000041">
    <property type="protein sequence ID" value="MBO8468654.1"/>
    <property type="molecule type" value="Genomic_DNA"/>
</dbReference>
<dbReference type="FunFam" id="3.40.1390.30:FF:000001">
    <property type="entry name" value="GTP cyclohydrolase 1 type 2"/>
    <property type="match status" value="1"/>
</dbReference>
<reference evidence="6" key="2">
    <citation type="journal article" date="2021" name="PeerJ">
        <title>Extensive microbial diversity within the chicken gut microbiome revealed by metagenomics and culture.</title>
        <authorList>
            <person name="Gilroy R."/>
            <person name="Ravi A."/>
            <person name="Getino M."/>
            <person name="Pursley I."/>
            <person name="Horton D.L."/>
            <person name="Alikhan N.F."/>
            <person name="Baker D."/>
            <person name="Gharbi K."/>
            <person name="Hall N."/>
            <person name="Watson M."/>
            <person name="Adriaenssens E.M."/>
            <person name="Foster-Nyarko E."/>
            <person name="Jarju S."/>
            <person name="Secka A."/>
            <person name="Antonio M."/>
            <person name="Oren A."/>
            <person name="Chaudhuri R.R."/>
            <person name="La Ragione R."/>
            <person name="Hildebrand F."/>
            <person name="Pallen M.J."/>
        </authorList>
    </citation>
    <scope>NUCLEOTIDE SEQUENCE</scope>
    <source>
        <strain evidence="6">14700</strain>
    </source>
</reference>
<dbReference type="InterPro" id="IPR036069">
    <property type="entry name" value="DUF34/NIF3_sf"/>
</dbReference>
<reference evidence="6" key="1">
    <citation type="submission" date="2020-10" db="EMBL/GenBank/DDBJ databases">
        <authorList>
            <person name="Gilroy R."/>
        </authorList>
    </citation>
    <scope>NUCLEOTIDE SEQUENCE</scope>
    <source>
        <strain evidence="6">14700</strain>
    </source>
</reference>
<comment type="similarity">
    <text evidence="1">Belongs to the GTP cyclohydrolase I type 2/NIF3 family.</text>
</comment>
<dbReference type="GO" id="GO:0046872">
    <property type="term" value="F:metal ion binding"/>
    <property type="evidence" value="ECO:0007669"/>
    <property type="project" value="UniProtKB-KW"/>
</dbReference>
<dbReference type="Pfam" id="PF01784">
    <property type="entry name" value="DUF34_NIF3"/>
    <property type="match status" value="1"/>
</dbReference>
<comment type="caution">
    <text evidence="6">The sequence shown here is derived from an EMBL/GenBank/DDBJ whole genome shotgun (WGS) entry which is preliminary data.</text>
</comment>
<evidence type="ECO:0000256" key="2">
    <source>
        <dbReference type="ARBA" id="ARBA00011643"/>
    </source>
</evidence>
<dbReference type="NCBIfam" id="TIGR00486">
    <property type="entry name" value="YbgI_SA1388"/>
    <property type="match status" value="1"/>
</dbReference>